<protein>
    <recommendedName>
        <fullName evidence="4">Arf-GAP with coiled-coil, ANK repeat and PH domain-containing protein</fullName>
        <shortName evidence="4">Cnt-b</shortName>
    </recommendedName>
    <alternativeName>
        <fullName evidence="4">Centaurin-beta</fullName>
    </alternativeName>
</protein>
<keyword evidence="1 4" id="KW-0479">Metal-binding</keyword>
<name>A0ABQ9VPF6_SAGOE</name>
<dbReference type="InterPro" id="IPR002110">
    <property type="entry name" value="Ankyrin_rpt"/>
</dbReference>
<comment type="function">
    <text evidence="4">GTPase-activating protein for the ADP ribosylation factor family.</text>
</comment>
<comment type="activity regulation">
    <text evidence="4">GAP activity stimulated by phosphatidylinositol 4,5-bisphosphate (PIP2) and phosphatidic acid.</text>
</comment>
<evidence type="ECO:0000256" key="2">
    <source>
        <dbReference type="ARBA" id="ARBA00022833"/>
    </source>
</evidence>
<keyword evidence="4" id="KW-0967">Endosome</keyword>
<comment type="domain">
    <text evidence="4">PH domain binds phospholipids including phosphatidic acid, phosphatidylinositol 3-phosphate, phosphatidylinositol 3,5-bisphosphate (PIP2) and phosphatidylinositol 3,4,5-trisphosphate (PIP3). May mediate protein binding to PIP2 or PIP3 containing membranes.</text>
</comment>
<dbReference type="InterPro" id="IPR036770">
    <property type="entry name" value="Ankyrin_rpt-contain_sf"/>
</dbReference>
<gene>
    <name evidence="5" type="primary">ACAP1_1</name>
    <name evidence="5" type="ORF">P7K49_010997</name>
</gene>
<dbReference type="Proteomes" id="UP001266305">
    <property type="component" value="Unassembled WGS sequence"/>
</dbReference>
<comment type="domain">
    <text evidence="4">The BAR domain mediates homodimerization, it can neither bind membrane nor impart curvature, but instead requires the neighboring PH domain to achieve these functions.</text>
</comment>
<evidence type="ECO:0000256" key="4">
    <source>
        <dbReference type="RuleBase" id="RU369028"/>
    </source>
</evidence>
<keyword evidence="4" id="KW-0343">GTPase activation</keyword>
<proteinExistence type="predicted"/>
<dbReference type="Pfam" id="PF12796">
    <property type="entry name" value="Ank_2"/>
    <property type="match status" value="1"/>
</dbReference>
<reference evidence="5 6" key="1">
    <citation type="submission" date="2023-05" db="EMBL/GenBank/DDBJ databases">
        <title>B98-5 Cell Line De Novo Hybrid Assembly: An Optical Mapping Approach.</title>
        <authorList>
            <person name="Kananen K."/>
            <person name="Auerbach J.A."/>
            <person name="Kautto E."/>
            <person name="Blachly J.S."/>
        </authorList>
    </citation>
    <scope>NUCLEOTIDE SEQUENCE [LARGE SCALE GENOMIC DNA]</scope>
    <source>
        <strain evidence="5">B95-8</strain>
        <tissue evidence="5">Cell line</tissue>
    </source>
</reference>
<evidence type="ECO:0000313" key="5">
    <source>
        <dbReference type="EMBL" id="KAK2111251.1"/>
    </source>
</evidence>
<dbReference type="Gene3D" id="1.25.40.20">
    <property type="entry name" value="Ankyrin repeat-containing domain"/>
    <property type="match status" value="1"/>
</dbReference>
<keyword evidence="3 4" id="KW-0040">ANK repeat</keyword>
<keyword evidence="4" id="KW-0863">Zinc-finger</keyword>
<comment type="caution">
    <text evidence="5">The sequence shown here is derived from an EMBL/GenBank/DDBJ whole genome shotgun (WGS) entry which is preliminary data.</text>
</comment>
<dbReference type="SUPFAM" id="SSF48403">
    <property type="entry name" value="Ankyrin repeat"/>
    <property type="match status" value="1"/>
</dbReference>
<evidence type="ECO:0000313" key="6">
    <source>
        <dbReference type="Proteomes" id="UP001266305"/>
    </source>
</evidence>
<keyword evidence="6" id="KW-1185">Reference proteome</keyword>
<evidence type="ECO:0000256" key="3">
    <source>
        <dbReference type="PROSITE-ProRule" id="PRU00023"/>
    </source>
</evidence>
<accession>A0ABQ9VPF6</accession>
<dbReference type="PANTHER" id="PTHR23180:SF197">
    <property type="entry name" value="ARF-GAP WITH COILED-COIL, ANK REPEAT AND PH DOMAIN-CONTAINING PROTEIN 1"/>
    <property type="match status" value="1"/>
</dbReference>
<keyword evidence="2 4" id="KW-0862">Zinc</keyword>
<sequence length="117" mass="12134">MADALAHGADVNWVNGGQENATPLIQATAADATLNPLLNFSMQNSLLACEFLLQNGANVNQADSAGRGPLHHATILGHTGLACLFLKRGADLGARDSEGRDPLTIAMETANADIVTL</sequence>
<dbReference type="InterPro" id="IPR045258">
    <property type="entry name" value="ACAP1/2/3-like"/>
</dbReference>
<dbReference type="PROSITE" id="PS50297">
    <property type="entry name" value="ANK_REP_REGION"/>
    <property type="match status" value="1"/>
</dbReference>
<dbReference type="PANTHER" id="PTHR23180">
    <property type="entry name" value="CENTAURIN/ARF"/>
    <property type="match status" value="1"/>
</dbReference>
<feature type="repeat" description="ANK" evidence="3">
    <location>
        <begin position="65"/>
        <end position="97"/>
    </location>
</feature>
<comment type="subcellular location">
    <subcellularLocation>
        <location evidence="4">Endosome membrane</location>
        <topology evidence="4">Peripheral membrane protein</topology>
    </subcellularLocation>
</comment>
<dbReference type="PROSITE" id="PS50088">
    <property type="entry name" value="ANK_REPEAT"/>
    <property type="match status" value="1"/>
</dbReference>
<dbReference type="EMBL" id="JASSZA010000005">
    <property type="protein sequence ID" value="KAK2111251.1"/>
    <property type="molecule type" value="Genomic_DNA"/>
</dbReference>
<organism evidence="5 6">
    <name type="scientific">Saguinus oedipus</name>
    <name type="common">Cotton-top tamarin</name>
    <name type="synonym">Oedipomidas oedipus</name>
    <dbReference type="NCBI Taxonomy" id="9490"/>
    <lineage>
        <taxon>Eukaryota</taxon>
        <taxon>Metazoa</taxon>
        <taxon>Chordata</taxon>
        <taxon>Craniata</taxon>
        <taxon>Vertebrata</taxon>
        <taxon>Euteleostomi</taxon>
        <taxon>Mammalia</taxon>
        <taxon>Eutheria</taxon>
        <taxon>Euarchontoglires</taxon>
        <taxon>Primates</taxon>
        <taxon>Haplorrhini</taxon>
        <taxon>Platyrrhini</taxon>
        <taxon>Cebidae</taxon>
        <taxon>Callitrichinae</taxon>
        <taxon>Saguinus</taxon>
    </lineage>
</organism>
<keyword evidence="4" id="KW-0677">Repeat</keyword>
<evidence type="ECO:0000256" key="1">
    <source>
        <dbReference type="ARBA" id="ARBA00022723"/>
    </source>
</evidence>